<dbReference type="RefSeq" id="WP_153684566.1">
    <property type="nucleotide sequence ID" value="NZ_WJIF01000004.1"/>
</dbReference>
<dbReference type="InterPro" id="IPR029058">
    <property type="entry name" value="AB_hydrolase_fold"/>
</dbReference>
<proteinExistence type="predicted"/>
<evidence type="ECO:0000259" key="1">
    <source>
        <dbReference type="Pfam" id="PF12697"/>
    </source>
</evidence>
<protein>
    <submittedName>
        <fullName evidence="2">Alpha/beta fold hydrolase</fullName>
    </submittedName>
</protein>
<keyword evidence="2" id="KW-0378">Hydrolase</keyword>
<dbReference type="GO" id="GO:0046464">
    <property type="term" value="P:acylglycerol catabolic process"/>
    <property type="evidence" value="ECO:0007669"/>
    <property type="project" value="TreeGrafter"/>
</dbReference>
<dbReference type="Pfam" id="PF12697">
    <property type="entry name" value="Abhydrolase_6"/>
    <property type="match status" value="1"/>
</dbReference>
<sequence>MTRSSKVGTFASAPARETYLRAYDSMEALWPMAAEKIDVETSFGTTRVLRSGNDRRTPLILFHGLNGSGLSWHFAIEDLARDREVLAVDILGTAGRSIQTRPYATEADVGAWFDELMSGLELDEAHLLGESHGAWIAAIVAMHARRSPASLTLIEPNGFIVRPRTTALLRFAALSARPTESGWRRLSEWLTPGVSLTDEEKAVARAAMRYRPGLGWARVLHADELARITAPTLAVFGGESVLSRPEAATSRLRGMLREVTTVTVPGGGHAVHAQLPELVRPVVLDFLAAHDRTATGSR</sequence>
<dbReference type="Proteomes" id="UP000431080">
    <property type="component" value="Unassembled WGS sequence"/>
</dbReference>
<dbReference type="PANTHER" id="PTHR43798">
    <property type="entry name" value="MONOACYLGLYCEROL LIPASE"/>
    <property type="match status" value="1"/>
</dbReference>
<dbReference type="InterPro" id="IPR000073">
    <property type="entry name" value="AB_hydrolase_1"/>
</dbReference>
<dbReference type="SUPFAM" id="SSF53474">
    <property type="entry name" value="alpha/beta-Hydrolases"/>
    <property type="match status" value="1"/>
</dbReference>
<dbReference type="PANTHER" id="PTHR43798:SF33">
    <property type="entry name" value="HYDROLASE, PUTATIVE (AFU_ORTHOLOGUE AFUA_2G14860)-RELATED"/>
    <property type="match status" value="1"/>
</dbReference>
<name>A0A6I2FGT9_9MICO</name>
<evidence type="ECO:0000313" key="3">
    <source>
        <dbReference type="Proteomes" id="UP000431080"/>
    </source>
</evidence>
<dbReference type="EMBL" id="WJIF01000004">
    <property type="protein sequence ID" value="MRG60118.1"/>
    <property type="molecule type" value="Genomic_DNA"/>
</dbReference>
<dbReference type="InterPro" id="IPR050266">
    <property type="entry name" value="AB_hydrolase_sf"/>
</dbReference>
<reference evidence="2 3" key="1">
    <citation type="submission" date="2019-10" db="EMBL/GenBank/DDBJ databases">
        <authorList>
            <person name="Nie G."/>
            <person name="Ming H."/>
            <person name="Yi B."/>
        </authorList>
    </citation>
    <scope>NUCLEOTIDE SEQUENCE [LARGE SCALE GENOMIC DNA]</scope>
    <source>
        <strain evidence="2 3">CFH 90414</strain>
    </source>
</reference>
<dbReference type="Gene3D" id="3.40.50.1820">
    <property type="entry name" value="alpha/beta hydrolase"/>
    <property type="match status" value="1"/>
</dbReference>
<dbReference type="AlphaFoldDB" id="A0A6I2FGT9"/>
<keyword evidence="3" id="KW-1185">Reference proteome</keyword>
<dbReference type="GO" id="GO:0047372">
    <property type="term" value="F:monoacylglycerol lipase activity"/>
    <property type="evidence" value="ECO:0007669"/>
    <property type="project" value="TreeGrafter"/>
</dbReference>
<evidence type="ECO:0000313" key="2">
    <source>
        <dbReference type="EMBL" id="MRG60118.1"/>
    </source>
</evidence>
<gene>
    <name evidence="2" type="ORF">GE115_09575</name>
</gene>
<dbReference type="GO" id="GO:0016020">
    <property type="term" value="C:membrane"/>
    <property type="evidence" value="ECO:0007669"/>
    <property type="project" value="TreeGrafter"/>
</dbReference>
<organism evidence="2 3">
    <name type="scientific">Agromyces agglutinans</name>
    <dbReference type="NCBI Taxonomy" id="2662258"/>
    <lineage>
        <taxon>Bacteria</taxon>
        <taxon>Bacillati</taxon>
        <taxon>Actinomycetota</taxon>
        <taxon>Actinomycetes</taxon>
        <taxon>Micrococcales</taxon>
        <taxon>Microbacteriaceae</taxon>
        <taxon>Agromyces</taxon>
    </lineage>
</organism>
<comment type="caution">
    <text evidence="2">The sequence shown here is derived from an EMBL/GenBank/DDBJ whole genome shotgun (WGS) entry which is preliminary data.</text>
</comment>
<feature type="domain" description="AB hydrolase-1" evidence="1">
    <location>
        <begin position="59"/>
        <end position="279"/>
    </location>
</feature>
<accession>A0A6I2FGT9</accession>